<comment type="caution">
    <text evidence="1">The sequence shown here is derived from an EMBL/GenBank/DDBJ whole genome shotgun (WGS) entry which is preliminary data.</text>
</comment>
<gene>
    <name evidence="1" type="ORF">EC957_000457</name>
</gene>
<reference evidence="1" key="1">
    <citation type="journal article" date="2020" name="Fungal Divers.">
        <title>Resolving the Mortierellaceae phylogeny through synthesis of multi-gene phylogenetics and phylogenomics.</title>
        <authorList>
            <person name="Vandepol N."/>
            <person name="Liber J."/>
            <person name="Desiro A."/>
            <person name="Na H."/>
            <person name="Kennedy M."/>
            <person name="Barry K."/>
            <person name="Grigoriev I.V."/>
            <person name="Miller A.N."/>
            <person name="O'Donnell K."/>
            <person name="Stajich J.E."/>
            <person name="Bonito G."/>
        </authorList>
    </citation>
    <scope>NUCLEOTIDE SEQUENCE</scope>
    <source>
        <strain evidence="1">NRRL 2591</strain>
    </source>
</reference>
<organism evidence="1 2">
    <name type="scientific">Mortierella hygrophila</name>
    <dbReference type="NCBI Taxonomy" id="979708"/>
    <lineage>
        <taxon>Eukaryota</taxon>
        <taxon>Fungi</taxon>
        <taxon>Fungi incertae sedis</taxon>
        <taxon>Mucoromycota</taxon>
        <taxon>Mortierellomycotina</taxon>
        <taxon>Mortierellomycetes</taxon>
        <taxon>Mortierellales</taxon>
        <taxon>Mortierellaceae</taxon>
        <taxon>Mortierella</taxon>
    </lineage>
</organism>
<proteinExistence type="predicted"/>
<evidence type="ECO:0000313" key="1">
    <source>
        <dbReference type="EMBL" id="KAF9543762.1"/>
    </source>
</evidence>
<accession>A0A9P6F7G7</accession>
<dbReference type="EMBL" id="JAAAXW010000105">
    <property type="protein sequence ID" value="KAF9543762.1"/>
    <property type="molecule type" value="Genomic_DNA"/>
</dbReference>
<evidence type="ECO:0000313" key="2">
    <source>
        <dbReference type="Proteomes" id="UP000723463"/>
    </source>
</evidence>
<dbReference type="Proteomes" id="UP000723463">
    <property type="component" value="Unassembled WGS sequence"/>
</dbReference>
<name>A0A9P6F7G7_9FUNG</name>
<dbReference type="AlphaFoldDB" id="A0A9P6F7G7"/>
<keyword evidence="2" id="KW-1185">Reference proteome</keyword>
<protein>
    <submittedName>
        <fullName evidence="1">Uncharacterized protein</fullName>
    </submittedName>
</protein>
<sequence length="191" mass="21605">MGLKGQHLEPLAPTSPEFLQYQAVFGAHKLVKLYKIIYETMGTHSLHEFNLYPSVFFHGTGHCGCVSRRITDTDLTNIDASNWCGRACATQGILNHGHLQDEWLSMFLVKARCNNKQNADICSVQKDTTKSSWAPEGTTALGYALRKSGQQAYLPMFMVKSRRHRFQIDDTCSVPNRKDILPCYLVILRKP</sequence>